<dbReference type="EMBL" id="JAINVZ010000014">
    <property type="protein sequence ID" value="MBY8887169.1"/>
    <property type="molecule type" value="Genomic_DNA"/>
</dbReference>
<evidence type="ECO:0000259" key="1">
    <source>
        <dbReference type="Pfam" id="PF13460"/>
    </source>
</evidence>
<evidence type="ECO:0000313" key="2">
    <source>
        <dbReference type="EMBL" id="MBY8887169.1"/>
    </source>
</evidence>
<accession>A0ABS7QVE8</accession>
<keyword evidence="3" id="KW-1185">Reference proteome</keyword>
<evidence type="ECO:0000313" key="3">
    <source>
        <dbReference type="Proteomes" id="UP001198565"/>
    </source>
</evidence>
<feature type="domain" description="NAD(P)-binding" evidence="1">
    <location>
        <begin position="6"/>
        <end position="141"/>
    </location>
</feature>
<organism evidence="2 3">
    <name type="scientific">Streptantibioticus parmotrematis</name>
    <dbReference type="NCBI Taxonomy" id="2873249"/>
    <lineage>
        <taxon>Bacteria</taxon>
        <taxon>Bacillati</taxon>
        <taxon>Actinomycetota</taxon>
        <taxon>Actinomycetes</taxon>
        <taxon>Kitasatosporales</taxon>
        <taxon>Streptomycetaceae</taxon>
        <taxon>Streptantibioticus</taxon>
    </lineage>
</organism>
<dbReference type="Proteomes" id="UP001198565">
    <property type="component" value="Unassembled WGS sequence"/>
</dbReference>
<dbReference type="RefSeq" id="WP_222979972.1">
    <property type="nucleotide sequence ID" value="NZ_JAINVZ010000014.1"/>
</dbReference>
<dbReference type="SUPFAM" id="SSF51735">
    <property type="entry name" value="NAD(P)-binding Rossmann-fold domains"/>
    <property type="match status" value="1"/>
</dbReference>
<dbReference type="Gene3D" id="3.40.50.720">
    <property type="entry name" value="NAD(P)-binding Rossmann-like Domain"/>
    <property type="match status" value="1"/>
</dbReference>
<name>A0ABS7QVE8_9ACTN</name>
<dbReference type="PANTHER" id="PTHR12126">
    <property type="entry name" value="NADH-UBIQUINONE OXIDOREDUCTASE 39 KDA SUBUNIT-RELATED"/>
    <property type="match status" value="1"/>
</dbReference>
<protein>
    <submittedName>
        <fullName evidence="2">NAD(P)H-binding protein</fullName>
    </submittedName>
</protein>
<dbReference type="InterPro" id="IPR036291">
    <property type="entry name" value="NAD(P)-bd_dom_sf"/>
</dbReference>
<reference evidence="2 3" key="1">
    <citation type="submission" date="2021-08" db="EMBL/GenBank/DDBJ databases">
        <title>Streptomyces sp. PTM05 isolated from lichen.</title>
        <authorList>
            <person name="Somphong A."/>
            <person name="Phongsopitanun W."/>
            <person name="Tanasupawat S."/>
        </authorList>
    </citation>
    <scope>NUCLEOTIDE SEQUENCE [LARGE SCALE GENOMIC DNA]</scope>
    <source>
        <strain evidence="2 3">Ptm05</strain>
    </source>
</reference>
<dbReference type="PANTHER" id="PTHR12126:SF11">
    <property type="entry name" value="NADH DEHYDROGENASE [UBIQUINONE] 1 ALPHA SUBCOMPLEX SUBUNIT 9, MITOCHONDRIAL"/>
    <property type="match status" value="1"/>
</dbReference>
<dbReference type="InterPro" id="IPR051207">
    <property type="entry name" value="ComplexI_NDUFA9_subunit"/>
</dbReference>
<comment type="caution">
    <text evidence="2">The sequence shown here is derived from an EMBL/GenBank/DDBJ whole genome shotgun (WGS) entry which is preliminary data.</text>
</comment>
<gene>
    <name evidence="2" type="ORF">K7472_20285</name>
</gene>
<dbReference type="InterPro" id="IPR016040">
    <property type="entry name" value="NAD(P)-bd_dom"/>
</dbReference>
<dbReference type="Pfam" id="PF13460">
    <property type="entry name" value="NAD_binding_10"/>
    <property type="match status" value="1"/>
</dbReference>
<sequence>MILVTGGTGVLGAAVVRRLLDDGVPVRVLSRRAQRSESLPEQVEWAVGDLATGAGLPEALDGVTAVVHCASDSRHWKSDVAAARRLTDAARAAGSPHLVYVSIVGVDRVPYGYYRAKLEVERLLEASGLPWTVLRATQFHDLVLVVTQWLARLPVVLVPAGVRTQPVDVAEVADRLADLARHAPAGRVRDLGGPEALTAADAVRALLRATGHRRPVVSVPLPGKTMRAVRRGGLLAPGRRAGGSFADFLRHAPLDDRRYGAARR</sequence>
<proteinExistence type="predicted"/>